<proteinExistence type="predicted"/>
<evidence type="ECO:0000259" key="2">
    <source>
        <dbReference type="Pfam" id="PF01035"/>
    </source>
</evidence>
<feature type="domain" description="Methylated-DNA-[protein]-cysteine S-methyltransferase DNA binding" evidence="2">
    <location>
        <begin position="20"/>
        <end position="99"/>
    </location>
</feature>
<dbReference type="AlphaFoldDB" id="A8FUT9"/>
<gene>
    <name evidence="3" type="ordered locus">Ssed_2003</name>
</gene>
<dbReference type="KEGG" id="sse:Ssed_2003"/>
<name>A8FUT9_SHESH</name>
<keyword evidence="3" id="KW-0489">Methyltransferase</keyword>
<keyword evidence="4" id="KW-1185">Reference proteome</keyword>
<dbReference type="Proteomes" id="UP000002015">
    <property type="component" value="Chromosome"/>
</dbReference>
<keyword evidence="1" id="KW-0227">DNA damage</keyword>
<dbReference type="InterPro" id="IPR052520">
    <property type="entry name" value="ATL_DNA_repair"/>
</dbReference>
<dbReference type="InterPro" id="IPR014048">
    <property type="entry name" value="MethylDNA_cys_MeTrfase_DNA-bd"/>
</dbReference>
<dbReference type="GO" id="GO:0006281">
    <property type="term" value="P:DNA repair"/>
    <property type="evidence" value="ECO:0007669"/>
    <property type="project" value="InterPro"/>
</dbReference>
<evidence type="ECO:0000313" key="3">
    <source>
        <dbReference type="EMBL" id="ABV36612.1"/>
    </source>
</evidence>
<dbReference type="Pfam" id="PF01035">
    <property type="entry name" value="DNA_binding_1"/>
    <property type="match status" value="1"/>
</dbReference>
<reference evidence="3 4" key="1">
    <citation type="submission" date="2007-08" db="EMBL/GenBank/DDBJ databases">
        <title>Complete sequence of Shewanella sediminis HAW-EB3.</title>
        <authorList>
            <consortium name="US DOE Joint Genome Institute"/>
            <person name="Copeland A."/>
            <person name="Lucas S."/>
            <person name="Lapidus A."/>
            <person name="Barry K."/>
            <person name="Glavina del Rio T."/>
            <person name="Dalin E."/>
            <person name="Tice H."/>
            <person name="Pitluck S."/>
            <person name="Chertkov O."/>
            <person name="Brettin T."/>
            <person name="Bruce D."/>
            <person name="Detter J.C."/>
            <person name="Han C."/>
            <person name="Schmutz J."/>
            <person name="Larimer F."/>
            <person name="Land M."/>
            <person name="Hauser L."/>
            <person name="Kyrpides N."/>
            <person name="Kim E."/>
            <person name="Zhao J.-S."/>
            <person name="Richardson P."/>
        </authorList>
    </citation>
    <scope>NUCLEOTIDE SEQUENCE [LARGE SCALE GENOMIC DNA]</scope>
    <source>
        <strain evidence="3 4">HAW-EB3</strain>
    </source>
</reference>
<dbReference type="GO" id="GO:0008168">
    <property type="term" value="F:methyltransferase activity"/>
    <property type="evidence" value="ECO:0007669"/>
    <property type="project" value="UniProtKB-KW"/>
</dbReference>
<dbReference type="SUPFAM" id="SSF46767">
    <property type="entry name" value="Methylated DNA-protein cysteine methyltransferase, C-terminal domain"/>
    <property type="match status" value="1"/>
</dbReference>
<dbReference type="Gene3D" id="1.10.10.10">
    <property type="entry name" value="Winged helix-like DNA-binding domain superfamily/Winged helix DNA-binding domain"/>
    <property type="match status" value="1"/>
</dbReference>
<accession>A8FUT9</accession>
<dbReference type="STRING" id="425104.Ssed_2003"/>
<evidence type="ECO:0000256" key="1">
    <source>
        <dbReference type="ARBA" id="ARBA00022763"/>
    </source>
</evidence>
<dbReference type="EMBL" id="CP000821">
    <property type="protein sequence ID" value="ABV36612.1"/>
    <property type="molecule type" value="Genomic_DNA"/>
</dbReference>
<keyword evidence="3" id="KW-0808">Transferase</keyword>
<organism evidence="3 4">
    <name type="scientific">Shewanella sediminis (strain HAW-EB3)</name>
    <dbReference type="NCBI Taxonomy" id="425104"/>
    <lineage>
        <taxon>Bacteria</taxon>
        <taxon>Pseudomonadati</taxon>
        <taxon>Pseudomonadota</taxon>
        <taxon>Gammaproteobacteria</taxon>
        <taxon>Alteromonadales</taxon>
        <taxon>Shewanellaceae</taxon>
        <taxon>Shewanella</taxon>
    </lineage>
</organism>
<sequence length="126" mass="14322">MLQKETGDQVSVQQTHSPMEKIWFIVGMIPEGTVTSYGKVADLAGLPGRARYVSKALKSAPQEMNLPWFRVINSQGRISFKENSQPYQAQMELLRLEGVEVIRGKIKLQDYEWQPDIATLVLEIPF</sequence>
<dbReference type="GO" id="GO:0032259">
    <property type="term" value="P:methylation"/>
    <property type="evidence" value="ECO:0007669"/>
    <property type="project" value="UniProtKB-KW"/>
</dbReference>
<dbReference type="RefSeq" id="WP_012142347.1">
    <property type="nucleotide sequence ID" value="NC_009831.1"/>
</dbReference>
<dbReference type="CDD" id="cd06445">
    <property type="entry name" value="ATase"/>
    <property type="match status" value="1"/>
</dbReference>
<dbReference type="eggNOG" id="COG3695">
    <property type="taxonomic scope" value="Bacteria"/>
</dbReference>
<evidence type="ECO:0000313" key="4">
    <source>
        <dbReference type="Proteomes" id="UP000002015"/>
    </source>
</evidence>
<dbReference type="PANTHER" id="PTHR42942:SF1">
    <property type="entry name" value="ALKYLTRANSFERASE-LIKE PROTEIN 1"/>
    <property type="match status" value="1"/>
</dbReference>
<dbReference type="InterPro" id="IPR036388">
    <property type="entry name" value="WH-like_DNA-bd_sf"/>
</dbReference>
<protein>
    <submittedName>
        <fullName evidence="3">Methylated-DNA-(Protein)-cysteine S-methyltransferase</fullName>
    </submittedName>
</protein>
<dbReference type="InterPro" id="IPR036217">
    <property type="entry name" value="MethylDNA_cys_MeTrfase_DNAb"/>
</dbReference>
<dbReference type="HOGENOM" id="CLU_000445_52_5_6"/>
<dbReference type="PANTHER" id="PTHR42942">
    <property type="entry name" value="6-O-METHYLGUANINE DNA METHYLTRANSFERASE"/>
    <property type="match status" value="1"/>
</dbReference>